<feature type="disulfide bond" evidence="11">
    <location>
        <begin position="422"/>
        <end position="483"/>
    </location>
</feature>
<dbReference type="PROSITE" id="PS00420">
    <property type="entry name" value="SRCR_1"/>
    <property type="match status" value="1"/>
</dbReference>
<name>A0A7K6HFE8_9PASS</name>
<evidence type="ECO:0000256" key="7">
    <source>
        <dbReference type="ARBA" id="ARBA00023180"/>
    </source>
</evidence>
<feature type="disulfide bond" evidence="11">
    <location>
        <begin position="1"/>
        <end position="11"/>
    </location>
</feature>
<evidence type="ECO:0000256" key="11">
    <source>
        <dbReference type="PROSITE-ProRule" id="PRU00196"/>
    </source>
</evidence>
<dbReference type="GO" id="GO:0004252">
    <property type="term" value="F:serine-type endopeptidase activity"/>
    <property type="evidence" value="ECO:0007669"/>
    <property type="project" value="TreeGrafter"/>
</dbReference>
<feature type="domain" description="SRCR" evidence="12">
    <location>
        <begin position="1"/>
        <end position="42"/>
    </location>
</feature>
<comment type="subcellular location">
    <subcellularLocation>
        <location evidence="1">Secreted</location>
    </subcellularLocation>
</comment>
<comment type="subunit">
    <text evidence="9">Interacts with LGALS1 and laminin.</text>
</comment>
<feature type="domain" description="SRCR" evidence="12">
    <location>
        <begin position="384"/>
        <end position="484"/>
    </location>
</feature>
<protein>
    <recommendedName>
        <fullName evidence="10">Soluble scavenger receptor cysteine-rich domain-containing protein SSC5D</fullName>
    </recommendedName>
</protein>
<evidence type="ECO:0000256" key="3">
    <source>
        <dbReference type="ARBA" id="ARBA00022729"/>
    </source>
</evidence>
<feature type="disulfide bond" evidence="11">
    <location>
        <begin position="199"/>
        <end position="260"/>
    </location>
</feature>
<feature type="non-terminal residue" evidence="13">
    <location>
        <position position="485"/>
    </location>
</feature>
<feature type="disulfide bond" evidence="11">
    <location>
        <begin position="76"/>
        <end position="140"/>
    </location>
</feature>
<dbReference type="InterPro" id="IPR001190">
    <property type="entry name" value="SRCR"/>
</dbReference>
<feature type="domain" description="SRCR" evidence="12">
    <location>
        <begin position="161"/>
        <end position="261"/>
    </location>
</feature>
<evidence type="ECO:0000256" key="1">
    <source>
        <dbReference type="ARBA" id="ARBA00004613"/>
    </source>
</evidence>
<dbReference type="FunFam" id="3.10.250.10:FF:000002">
    <property type="entry name" value="Scavenger receptor cysteine-rich type 1 protein M130"/>
    <property type="match status" value="1"/>
</dbReference>
<evidence type="ECO:0000256" key="2">
    <source>
        <dbReference type="ARBA" id="ARBA00022525"/>
    </source>
</evidence>
<keyword evidence="14" id="KW-1185">Reference proteome</keyword>
<accession>A0A7K6HFE8</accession>
<reference evidence="13 14" key="1">
    <citation type="submission" date="2019-09" db="EMBL/GenBank/DDBJ databases">
        <title>Bird 10,000 Genomes (B10K) Project - Family phase.</title>
        <authorList>
            <person name="Zhang G."/>
        </authorList>
    </citation>
    <scope>NUCLEOTIDE SEQUENCE [LARGE SCALE GENOMIC DNA]</scope>
    <source>
        <strain evidence="13">B10K-DU-029-49</strain>
        <tissue evidence="13">Liver</tissue>
    </source>
</reference>
<dbReference type="FunFam" id="3.10.250.10:FF:000007">
    <property type="entry name" value="Soluble scavenger receptor cysteine-rich domain-containing protein SSC5D"/>
    <property type="match status" value="2"/>
</dbReference>
<dbReference type="Pfam" id="PF00530">
    <property type="entry name" value="SRCR"/>
    <property type="match status" value="4"/>
</dbReference>
<keyword evidence="2" id="KW-0964">Secreted</keyword>
<keyword evidence="5 11" id="KW-1015">Disulfide bond</keyword>
<keyword evidence="6" id="KW-0675">Receptor</keyword>
<evidence type="ECO:0000259" key="12">
    <source>
        <dbReference type="PROSITE" id="PS50287"/>
    </source>
</evidence>
<comment type="caution">
    <text evidence="13">The sequence shown here is derived from an EMBL/GenBank/DDBJ whole genome shotgun (WGS) entry which is preliminary data.</text>
</comment>
<feature type="disulfide bond" evidence="11">
    <location>
        <begin position="89"/>
        <end position="150"/>
    </location>
</feature>
<dbReference type="GO" id="GO:0031638">
    <property type="term" value="P:zymogen activation"/>
    <property type="evidence" value="ECO:0007669"/>
    <property type="project" value="TreeGrafter"/>
</dbReference>
<feature type="disulfide bond" evidence="11">
    <location>
        <begin position="120"/>
        <end position="130"/>
    </location>
</feature>
<evidence type="ECO:0000313" key="14">
    <source>
        <dbReference type="Proteomes" id="UP000521322"/>
    </source>
</evidence>
<feature type="non-terminal residue" evidence="13">
    <location>
        <position position="1"/>
    </location>
</feature>
<dbReference type="FunFam" id="3.10.250.10:FF:000006">
    <property type="entry name" value="neurotrypsin isoform X2"/>
    <property type="match status" value="1"/>
</dbReference>
<dbReference type="GO" id="GO:0005886">
    <property type="term" value="C:plasma membrane"/>
    <property type="evidence" value="ECO:0007669"/>
    <property type="project" value="TreeGrafter"/>
</dbReference>
<keyword evidence="7" id="KW-0325">Glycoprotein</keyword>
<dbReference type="SMART" id="SM00202">
    <property type="entry name" value="SR"/>
    <property type="match status" value="4"/>
</dbReference>
<evidence type="ECO:0000256" key="6">
    <source>
        <dbReference type="ARBA" id="ARBA00023170"/>
    </source>
</evidence>
<keyword evidence="4" id="KW-0677">Repeat</keyword>
<dbReference type="SUPFAM" id="SSF56487">
    <property type="entry name" value="SRCR-like"/>
    <property type="match status" value="5"/>
</dbReference>
<evidence type="ECO:0000256" key="8">
    <source>
        <dbReference type="ARBA" id="ARBA00058074"/>
    </source>
</evidence>
<feature type="domain" description="SRCR" evidence="12">
    <location>
        <begin position="51"/>
        <end position="151"/>
    </location>
</feature>
<evidence type="ECO:0000256" key="5">
    <source>
        <dbReference type="ARBA" id="ARBA00023157"/>
    </source>
</evidence>
<comment type="function">
    <text evidence="8">Binds to extracellular matrix proteins. Binds to pathogen-associated molecular patterns (PAMPs) present on the cell walls of Gram-positive and Gram-negative bacteria and fungi, behaving as a pattern recognition receptor (PRR). Induces bacterial and fungal aggregation and subsequent inhibition of PAMP-induced cytokine release. Does not possess intrinsic bactericidal activity. May play a role in the innate defense and homeostasis of certain epithelial surfaces.</text>
</comment>
<feature type="disulfide bond" evidence="11">
    <location>
        <begin position="186"/>
        <end position="250"/>
    </location>
</feature>
<feature type="disulfide bond" evidence="11">
    <location>
        <begin position="298"/>
        <end position="362"/>
    </location>
</feature>
<dbReference type="Gene3D" id="3.10.250.10">
    <property type="entry name" value="SRCR-like domain"/>
    <property type="match status" value="4"/>
</dbReference>
<feature type="domain" description="SRCR" evidence="12">
    <location>
        <begin position="273"/>
        <end position="373"/>
    </location>
</feature>
<dbReference type="PANTHER" id="PTHR48071:SF15">
    <property type="entry name" value="SRCR DOMAIN-CONTAINING PROTEIN"/>
    <property type="match status" value="1"/>
</dbReference>
<gene>
    <name evidence="13" type="primary">Dmbt1_0</name>
    <name evidence="13" type="ORF">DASBRO_R04746</name>
</gene>
<feature type="disulfide bond" evidence="11">
    <location>
        <begin position="230"/>
        <end position="240"/>
    </location>
</feature>
<comment type="caution">
    <text evidence="11">Lacks conserved residue(s) required for the propagation of feature annotation.</text>
</comment>
<feature type="disulfide bond" evidence="11">
    <location>
        <begin position="409"/>
        <end position="473"/>
    </location>
</feature>
<dbReference type="EMBL" id="VZRN01000652">
    <property type="protein sequence ID" value="NWV74002.1"/>
    <property type="molecule type" value="Genomic_DNA"/>
</dbReference>
<evidence type="ECO:0000256" key="9">
    <source>
        <dbReference type="ARBA" id="ARBA00064153"/>
    </source>
</evidence>
<dbReference type="PRINTS" id="PR00258">
    <property type="entry name" value="SPERACTRCPTR"/>
</dbReference>
<dbReference type="PANTHER" id="PTHR48071">
    <property type="entry name" value="SRCR DOMAIN-CONTAINING PROTEIN"/>
    <property type="match status" value="1"/>
</dbReference>
<feature type="disulfide bond" evidence="11">
    <location>
        <begin position="342"/>
        <end position="352"/>
    </location>
</feature>
<dbReference type="GO" id="GO:0005615">
    <property type="term" value="C:extracellular space"/>
    <property type="evidence" value="ECO:0007669"/>
    <property type="project" value="TreeGrafter"/>
</dbReference>
<dbReference type="AlphaFoldDB" id="A0A7K6HFE8"/>
<evidence type="ECO:0000256" key="4">
    <source>
        <dbReference type="ARBA" id="ARBA00022737"/>
    </source>
</evidence>
<feature type="disulfide bond" evidence="11">
    <location>
        <begin position="311"/>
        <end position="372"/>
    </location>
</feature>
<evidence type="ECO:0000256" key="10">
    <source>
        <dbReference type="ARBA" id="ARBA00069168"/>
    </source>
</evidence>
<dbReference type="InterPro" id="IPR036772">
    <property type="entry name" value="SRCR-like_dom_sf"/>
</dbReference>
<keyword evidence="3" id="KW-0732">Signal</keyword>
<dbReference type="Proteomes" id="UP000521322">
    <property type="component" value="Unassembled WGS sequence"/>
</dbReference>
<sequence>CAGGEASLRDCAALTWGNLTWGNRTWGNRTCDHSRDAGVVCSGAPQEGPQVRLVNGPNRCAGRVEVQHLGRWGTVCDDTWDLADAQVTCRQVRCGPALWAPGGAQFGRGSGEIWLDGTECSGAEPHLGACPALTWGRSDCSHREDAGVVCAGSNLSNHSQVQLVNGPNRCAGRVEVLHLGRWGTVCDDTWDMADAQVTCRYLGCGQAIAAPPRAHFGPGEGPVWLDGLTCTGEEGALDECSHKDWGAHTCDHREDAGVICEGVPAALPGEVQVRLVNGPHRCAGRVEVLHLGRWGTVCDDTWDMADAHVTCRQVRCGPALSAPGGALFGEGAGPIWLDGLRCAGTEPHLGACPARPWGEHTCNHVEDAGAVCAGSGSPGAGPQVRLAGAPDRCAGRVEVLHEHLWGTVCDDTWDLADAQVLCAHLGCGPALEALGGARYGRGSGPIWLDDVTCTGEESDFFQCPARTWGEHNCHHGEDAAVICAG</sequence>
<organism evidence="13 14">
    <name type="scientific">Dasyornis broadbenti</name>
    <name type="common">rufous bristle-bird</name>
    <dbReference type="NCBI Taxonomy" id="243059"/>
    <lineage>
        <taxon>Eukaryota</taxon>
        <taxon>Metazoa</taxon>
        <taxon>Chordata</taxon>
        <taxon>Craniata</taxon>
        <taxon>Vertebrata</taxon>
        <taxon>Euteleostomi</taxon>
        <taxon>Archelosauria</taxon>
        <taxon>Archosauria</taxon>
        <taxon>Dinosauria</taxon>
        <taxon>Saurischia</taxon>
        <taxon>Theropoda</taxon>
        <taxon>Coelurosauria</taxon>
        <taxon>Aves</taxon>
        <taxon>Neognathae</taxon>
        <taxon>Neoaves</taxon>
        <taxon>Telluraves</taxon>
        <taxon>Australaves</taxon>
        <taxon>Passeriformes</taxon>
        <taxon>Meliphagoidea</taxon>
        <taxon>Dasyornithidae</taxon>
        <taxon>Dasyornis</taxon>
    </lineage>
</organism>
<proteinExistence type="predicted"/>
<dbReference type="PROSITE" id="PS50287">
    <property type="entry name" value="SRCR_2"/>
    <property type="match status" value="5"/>
</dbReference>
<evidence type="ECO:0000313" key="13">
    <source>
        <dbReference type="EMBL" id="NWV74002.1"/>
    </source>
</evidence>
<feature type="disulfide bond" evidence="11">
    <location>
        <begin position="453"/>
        <end position="463"/>
    </location>
</feature>